<reference evidence="2" key="1">
    <citation type="journal article" date="2019" name="Int. J. Syst. Evol. Microbiol.">
        <title>The Global Catalogue of Microorganisms (GCM) 10K type strain sequencing project: providing services to taxonomists for standard genome sequencing and annotation.</title>
        <authorList>
            <consortium name="The Broad Institute Genomics Platform"/>
            <consortium name="The Broad Institute Genome Sequencing Center for Infectious Disease"/>
            <person name="Wu L."/>
            <person name="Ma J."/>
        </authorList>
    </citation>
    <scope>NUCLEOTIDE SEQUENCE [LARGE SCALE GENOMIC DNA]</scope>
    <source>
        <strain evidence="2">JCM 14319</strain>
    </source>
</reference>
<gene>
    <name evidence="1" type="ORF">GCM10009747_19550</name>
</gene>
<dbReference type="EMBL" id="BAAANH010000004">
    <property type="protein sequence ID" value="GAA1760582.1"/>
    <property type="molecule type" value="Genomic_DNA"/>
</dbReference>
<evidence type="ECO:0000313" key="1">
    <source>
        <dbReference type="EMBL" id="GAA1760582.1"/>
    </source>
</evidence>
<proteinExistence type="predicted"/>
<organism evidence="1 2">
    <name type="scientific">Agromyces humatus</name>
    <dbReference type="NCBI Taxonomy" id="279573"/>
    <lineage>
        <taxon>Bacteria</taxon>
        <taxon>Bacillati</taxon>
        <taxon>Actinomycetota</taxon>
        <taxon>Actinomycetes</taxon>
        <taxon>Micrococcales</taxon>
        <taxon>Microbacteriaceae</taxon>
        <taxon>Agromyces</taxon>
    </lineage>
</organism>
<accession>A0ABP4WQT9</accession>
<evidence type="ECO:0000313" key="2">
    <source>
        <dbReference type="Proteomes" id="UP001500506"/>
    </source>
</evidence>
<protein>
    <submittedName>
        <fullName evidence="1">Uncharacterized protein</fullName>
    </submittedName>
</protein>
<name>A0ABP4WQT9_9MICO</name>
<dbReference type="Proteomes" id="UP001500506">
    <property type="component" value="Unassembled WGS sequence"/>
</dbReference>
<comment type="caution">
    <text evidence="1">The sequence shown here is derived from an EMBL/GenBank/DDBJ whole genome shotgun (WGS) entry which is preliminary data.</text>
</comment>
<sequence>MRAAAMTFAIVAADTFGSPLITRETVFTPTPARAATCRIVGRERGFAGTCDVVSDNDVTM</sequence>
<keyword evidence="2" id="KW-1185">Reference proteome</keyword>